<feature type="coiled-coil region" evidence="1">
    <location>
        <begin position="22"/>
        <end position="102"/>
    </location>
</feature>
<organism evidence="2 3">
    <name type="scientific">Candidatus Woesebacteria bacterium RIFCSPLOWO2_01_FULL_39_21</name>
    <dbReference type="NCBI Taxonomy" id="1802519"/>
    <lineage>
        <taxon>Bacteria</taxon>
        <taxon>Candidatus Woeseibacteriota</taxon>
    </lineage>
</organism>
<evidence type="ECO:0000313" key="3">
    <source>
        <dbReference type="Proteomes" id="UP000177082"/>
    </source>
</evidence>
<dbReference type="STRING" id="1802519.A2961_04090"/>
<dbReference type="AlphaFoldDB" id="A0A1F8BC45"/>
<accession>A0A1F8BC45</accession>
<dbReference type="Proteomes" id="UP000177082">
    <property type="component" value="Unassembled WGS sequence"/>
</dbReference>
<comment type="caution">
    <text evidence="2">The sequence shown here is derived from an EMBL/GenBank/DDBJ whole genome shotgun (WGS) entry which is preliminary data.</text>
</comment>
<dbReference type="InterPro" id="IPR019219">
    <property type="entry name" value="DUF2130"/>
</dbReference>
<evidence type="ECO:0000256" key="1">
    <source>
        <dbReference type="SAM" id="Coils"/>
    </source>
</evidence>
<evidence type="ECO:0000313" key="2">
    <source>
        <dbReference type="EMBL" id="OGM61612.1"/>
    </source>
</evidence>
<evidence type="ECO:0008006" key="4">
    <source>
        <dbReference type="Google" id="ProtNLM"/>
    </source>
</evidence>
<protein>
    <recommendedName>
        <fullName evidence="4">DUF2130 domain-containing protein</fullName>
    </recommendedName>
</protein>
<reference evidence="2 3" key="1">
    <citation type="journal article" date="2016" name="Nat. Commun.">
        <title>Thousands of microbial genomes shed light on interconnected biogeochemical processes in an aquifer system.</title>
        <authorList>
            <person name="Anantharaman K."/>
            <person name="Brown C.T."/>
            <person name="Hug L.A."/>
            <person name="Sharon I."/>
            <person name="Castelle C.J."/>
            <person name="Probst A.J."/>
            <person name="Thomas B.C."/>
            <person name="Singh A."/>
            <person name="Wilkins M.J."/>
            <person name="Karaoz U."/>
            <person name="Brodie E.L."/>
            <person name="Williams K.H."/>
            <person name="Hubbard S.S."/>
            <person name="Banfield J.F."/>
        </authorList>
    </citation>
    <scope>NUCLEOTIDE SEQUENCE [LARGE SCALE GENOMIC DNA]</scope>
</reference>
<keyword evidence="1" id="KW-0175">Coiled coil</keyword>
<proteinExistence type="predicted"/>
<sequence>MVNTIKCKYCGKDIEISEALTHEVQEKIRKDLEREIEEKVSKKASEEYGIFKRRQQKEIDEANLRNKKLLSQIETLMDEIYKLKIQDEERELEMKKKFAQSEEKIRQEARQRVEDEHRFKDQEKDKKLQDVLRINEELKRKLEQGSEQAQGEVLELDLENNLKVAFPEDEINPVAKGVAGGDIIQKVKNRAGKTAGTIIWETKRAKWSPSWLPKLREDTRSAGATIAVLVSENLPPDIDNFSVLDGVLVTGYKYALSLASLVRRSVMQIASAKFLASTKDEDLQILHEYLQSDAFRHRFEAFFEGVKTMEEDLMTEKRAMDRIWKKREVQIRKLGSSASNMYGELQGIMGKSLPNIKSLSLDSGGDENG</sequence>
<dbReference type="EMBL" id="MGHF01000035">
    <property type="protein sequence ID" value="OGM61612.1"/>
    <property type="molecule type" value="Genomic_DNA"/>
</dbReference>
<gene>
    <name evidence="2" type="ORF">A2961_04090</name>
</gene>
<feature type="coiled-coil region" evidence="1">
    <location>
        <begin position="128"/>
        <end position="155"/>
    </location>
</feature>
<dbReference type="Pfam" id="PF09903">
    <property type="entry name" value="DUF2130"/>
    <property type="match status" value="1"/>
</dbReference>
<name>A0A1F8BC45_9BACT</name>